<comment type="similarity">
    <text evidence="1">Belongs to the peptidase C40 family.</text>
</comment>
<evidence type="ECO:0000256" key="5">
    <source>
        <dbReference type="SAM" id="Coils"/>
    </source>
</evidence>
<protein>
    <recommendedName>
        <fullName evidence="7">NlpC/P60 domain-containing protein</fullName>
    </recommendedName>
</protein>
<proteinExistence type="inferred from homology"/>
<sequence>MVAAGAILVPGSAYADPTQDEVEDRIEELNQEASTLVEEYNQAQEDHEAAEAQYEEIESQVGDEQERYDELQEQVQQFANATYQSGDLDSATNVLTSEGPEALLEQNADLNYLSENQIQELDDFSDSAERLFSLKDESEQALQDAEDQLEEAEEAKEEVESKIEEQQELLAEFPGSDPSSEGADDSGGSYTGGAGGNAGSALDFAYAQVGLPYVYGGTGPNGYDCSGLVQASWRSAGVDLPRTTYAQAEVGQRITDMGALQPGDIMFFSGMGHNGLYAGDNQMVHAPRTGRNIEVVGLAAYWGGQFEFAVRL</sequence>
<dbReference type="InterPro" id="IPR000064">
    <property type="entry name" value="NLP_P60_dom"/>
</dbReference>
<gene>
    <name evidence="8" type="ORF">GCM10007147_43580</name>
</gene>
<keyword evidence="4" id="KW-0788">Thiol protease</keyword>
<comment type="caution">
    <text evidence="8">The sequence shown here is derived from an EMBL/GenBank/DDBJ whole genome shotgun (WGS) entry which is preliminary data.</text>
</comment>
<feature type="region of interest" description="Disordered" evidence="6">
    <location>
        <begin position="137"/>
        <end position="194"/>
    </location>
</feature>
<evidence type="ECO:0000259" key="7">
    <source>
        <dbReference type="PROSITE" id="PS51935"/>
    </source>
</evidence>
<dbReference type="SUPFAM" id="SSF54001">
    <property type="entry name" value="Cysteine proteinases"/>
    <property type="match status" value="1"/>
</dbReference>
<dbReference type="Gene3D" id="6.10.250.3150">
    <property type="match status" value="1"/>
</dbReference>
<dbReference type="RefSeq" id="WP_017576831.1">
    <property type="nucleotide sequence ID" value="NZ_BMXL01000038.1"/>
</dbReference>
<evidence type="ECO:0000256" key="6">
    <source>
        <dbReference type="SAM" id="MobiDB-lite"/>
    </source>
</evidence>
<dbReference type="InterPro" id="IPR038765">
    <property type="entry name" value="Papain-like_cys_pep_sf"/>
</dbReference>
<dbReference type="GO" id="GO:0006508">
    <property type="term" value="P:proteolysis"/>
    <property type="evidence" value="ECO:0007669"/>
    <property type="project" value="UniProtKB-KW"/>
</dbReference>
<feature type="domain" description="NlpC/P60" evidence="7">
    <location>
        <begin position="195"/>
        <end position="312"/>
    </location>
</feature>
<feature type="coiled-coil region" evidence="5">
    <location>
        <begin position="19"/>
        <end position="81"/>
    </location>
</feature>
<keyword evidence="9" id="KW-1185">Reference proteome</keyword>
<dbReference type="PROSITE" id="PS51935">
    <property type="entry name" value="NLPC_P60"/>
    <property type="match status" value="1"/>
</dbReference>
<dbReference type="Proteomes" id="UP000654947">
    <property type="component" value="Unassembled WGS sequence"/>
</dbReference>
<evidence type="ECO:0000256" key="2">
    <source>
        <dbReference type="ARBA" id="ARBA00022670"/>
    </source>
</evidence>
<dbReference type="GO" id="GO:0008234">
    <property type="term" value="F:cysteine-type peptidase activity"/>
    <property type="evidence" value="ECO:0007669"/>
    <property type="project" value="UniProtKB-KW"/>
</dbReference>
<evidence type="ECO:0000313" key="8">
    <source>
        <dbReference type="EMBL" id="GHD36288.1"/>
    </source>
</evidence>
<name>A0A918XLF8_9ACTN</name>
<feature type="compositionally biased region" description="Acidic residues" evidence="6">
    <location>
        <begin position="144"/>
        <end position="157"/>
    </location>
</feature>
<keyword evidence="3" id="KW-0378">Hydrolase</keyword>
<dbReference type="InterPro" id="IPR051794">
    <property type="entry name" value="PG_Endopeptidase_C40"/>
</dbReference>
<evidence type="ECO:0000313" key="9">
    <source>
        <dbReference type="Proteomes" id="UP000654947"/>
    </source>
</evidence>
<dbReference type="EMBL" id="BMXL01000038">
    <property type="protein sequence ID" value="GHD36288.1"/>
    <property type="molecule type" value="Genomic_DNA"/>
</dbReference>
<accession>A0A918XLF8</accession>
<reference evidence="8 9" key="1">
    <citation type="journal article" date="2014" name="Int. J. Syst. Evol. Microbiol.">
        <title>Complete genome sequence of Corynebacterium casei LMG S-19264T (=DSM 44701T), isolated from a smear-ripened cheese.</title>
        <authorList>
            <consortium name="US DOE Joint Genome Institute (JGI-PGF)"/>
            <person name="Walter F."/>
            <person name="Albersmeier A."/>
            <person name="Kalinowski J."/>
            <person name="Ruckert C."/>
        </authorList>
    </citation>
    <scope>NUCLEOTIDE SEQUENCE [LARGE SCALE GENOMIC DNA]</scope>
    <source>
        <strain evidence="8 9">KCTC 19473</strain>
    </source>
</reference>
<dbReference type="PANTHER" id="PTHR47359">
    <property type="entry name" value="PEPTIDOGLYCAN DL-ENDOPEPTIDASE CWLO"/>
    <property type="match status" value="1"/>
</dbReference>
<keyword evidence="2" id="KW-0645">Protease</keyword>
<evidence type="ECO:0000256" key="4">
    <source>
        <dbReference type="ARBA" id="ARBA00022807"/>
    </source>
</evidence>
<dbReference type="Gene3D" id="3.90.1720.10">
    <property type="entry name" value="endopeptidase domain like (from Nostoc punctiforme)"/>
    <property type="match status" value="1"/>
</dbReference>
<keyword evidence="5" id="KW-0175">Coiled coil</keyword>
<dbReference type="Pfam" id="PF00877">
    <property type="entry name" value="NLPC_P60"/>
    <property type="match status" value="1"/>
</dbReference>
<dbReference type="PANTHER" id="PTHR47359:SF3">
    <property type="entry name" value="NLP_P60 DOMAIN-CONTAINING PROTEIN-RELATED"/>
    <property type="match status" value="1"/>
</dbReference>
<evidence type="ECO:0000256" key="1">
    <source>
        <dbReference type="ARBA" id="ARBA00007074"/>
    </source>
</evidence>
<organism evidence="8 9">
    <name type="scientific">Nocardiopsis kunsanensis</name>
    <dbReference type="NCBI Taxonomy" id="141693"/>
    <lineage>
        <taxon>Bacteria</taxon>
        <taxon>Bacillati</taxon>
        <taxon>Actinomycetota</taxon>
        <taxon>Actinomycetes</taxon>
        <taxon>Streptosporangiales</taxon>
        <taxon>Nocardiopsidaceae</taxon>
        <taxon>Nocardiopsis</taxon>
    </lineage>
</organism>
<evidence type="ECO:0000256" key="3">
    <source>
        <dbReference type="ARBA" id="ARBA00022801"/>
    </source>
</evidence>
<dbReference type="AlphaFoldDB" id="A0A918XLF8"/>